<keyword evidence="4" id="KW-1185">Reference proteome</keyword>
<accession>A0A6G0WCF4</accession>
<name>A0A6G0WCF4_9STRA</name>
<feature type="region of interest" description="Disordered" evidence="1">
    <location>
        <begin position="39"/>
        <end position="79"/>
    </location>
</feature>
<feature type="region of interest" description="Disordered" evidence="1">
    <location>
        <begin position="129"/>
        <end position="151"/>
    </location>
</feature>
<comment type="caution">
    <text evidence="3">The sequence shown here is derived from an EMBL/GenBank/DDBJ whole genome shotgun (WGS) entry which is preliminary data.</text>
</comment>
<sequence length="151" mass="15301">MRVLVPLALATSAVVALNLRGQDSPLVFANQVVAPMHSPDDLRILPDTPQDGGSPRSPRQSNERQRGPKETKYRKKGGKWGAGIGAATLGATGAVGGSFGGPLGAVAGLTGGTLAGGMGGKALGKAVGGAYGRRKDKKDQRNALQRSATMA</sequence>
<feature type="compositionally biased region" description="Basic and acidic residues" evidence="1">
    <location>
        <begin position="61"/>
        <end position="71"/>
    </location>
</feature>
<dbReference type="Proteomes" id="UP000481153">
    <property type="component" value="Unassembled WGS sequence"/>
</dbReference>
<feature type="compositionally biased region" description="Polar residues" evidence="1">
    <location>
        <begin position="142"/>
        <end position="151"/>
    </location>
</feature>
<evidence type="ECO:0000313" key="4">
    <source>
        <dbReference type="Proteomes" id="UP000481153"/>
    </source>
</evidence>
<evidence type="ECO:0000313" key="3">
    <source>
        <dbReference type="EMBL" id="KAF0724874.1"/>
    </source>
</evidence>
<proteinExistence type="predicted"/>
<gene>
    <name evidence="3" type="ORF">Ae201684_016550</name>
</gene>
<evidence type="ECO:0000256" key="1">
    <source>
        <dbReference type="SAM" id="MobiDB-lite"/>
    </source>
</evidence>
<evidence type="ECO:0000256" key="2">
    <source>
        <dbReference type="SAM" id="SignalP"/>
    </source>
</evidence>
<dbReference type="AlphaFoldDB" id="A0A6G0WCF4"/>
<feature type="chain" id="PRO_5026063390" description="Glycine zipper domain-containing protein" evidence="2">
    <location>
        <begin position="17"/>
        <end position="151"/>
    </location>
</feature>
<evidence type="ECO:0008006" key="5">
    <source>
        <dbReference type="Google" id="ProtNLM"/>
    </source>
</evidence>
<feature type="signal peptide" evidence="2">
    <location>
        <begin position="1"/>
        <end position="16"/>
    </location>
</feature>
<organism evidence="3 4">
    <name type="scientific">Aphanomyces euteiches</name>
    <dbReference type="NCBI Taxonomy" id="100861"/>
    <lineage>
        <taxon>Eukaryota</taxon>
        <taxon>Sar</taxon>
        <taxon>Stramenopiles</taxon>
        <taxon>Oomycota</taxon>
        <taxon>Saprolegniomycetes</taxon>
        <taxon>Saprolegniales</taxon>
        <taxon>Verrucalvaceae</taxon>
        <taxon>Aphanomyces</taxon>
    </lineage>
</organism>
<dbReference type="EMBL" id="VJMJ01000258">
    <property type="protein sequence ID" value="KAF0724874.1"/>
    <property type="molecule type" value="Genomic_DNA"/>
</dbReference>
<protein>
    <recommendedName>
        <fullName evidence="5">Glycine zipper domain-containing protein</fullName>
    </recommendedName>
</protein>
<keyword evidence="2" id="KW-0732">Signal</keyword>
<dbReference type="VEuPathDB" id="FungiDB:AeMF1_005245"/>
<reference evidence="3 4" key="1">
    <citation type="submission" date="2019-07" db="EMBL/GenBank/DDBJ databases">
        <title>Genomics analysis of Aphanomyces spp. identifies a new class of oomycete effector associated with host adaptation.</title>
        <authorList>
            <person name="Gaulin E."/>
        </authorList>
    </citation>
    <scope>NUCLEOTIDE SEQUENCE [LARGE SCALE GENOMIC DNA]</scope>
    <source>
        <strain evidence="3 4">ATCC 201684</strain>
    </source>
</reference>